<name>A0A523TIF6_UNCAE</name>
<dbReference type="EC" id="5.3.1.23" evidence="2"/>
<keyword evidence="1 2" id="KW-0413">Isomerase</keyword>
<evidence type="ECO:0000256" key="2">
    <source>
        <dbReference type="HAMAP-Rule" id="MF_01678"/>
    </source>
</evidence>
<dbReference type="GO" id="GO:0019509">
    <property type="term" value="P:L-methionine salvage from methylthioadenosine"/>
    <property type="evidence" value="ECO:0007669"/>
    <property type="project" value="UniProtKB-UniRule"/>
</dbReference>
<dbReference type="Gene3D" id="1.20.120.420">
    <property type="entry name" value="translation initiation factor eif-2b, domain 1"/>
    <property type="match status" value="1"/>
</dbReference>
<organism evidence="3 4">
    <name type="scientific">Aerophobetes bacterium</name>
    <dbReference type="NCBI Taxonomy" id="2030807"/>
    <lineage>
        <taxon>Bacteria</taxon>
        <taxon>Candidatus Aerophobota</taxon>
    </lineage>
</organism>
<dbReference type="Pfam" id="PF01008">
    <property type="entry name" value="IF-2B"/>
    <property type="match status" value="1"/>
</dbReference>
<comment type="similarity">
    <text evidence="2">Belongs to the EIF-2B alpha/beta/delta subunits family. MtnA subfamily.</text>
</comment>
<gene>
    <name evidence="2 3" type="primary">mtnA</name>
    <name evidence="3" type="ORF">E3J68_00935</name>
</gene>
<dbReference type="NCBIfam" id="TIGR00524">
    <property type="entry name" value="eIF-2B_rel"/>
    <property type="match status" value="1"/>
</dbReference>
<accession>A0A523TIF6</accession>
<dbReference type="EMBL" id="SOJT01000049">
    <property type="protein sequence ID" value="TET30107.1"/>
    <property type="molecule type" value="Genomic_DNA"/>
</dbReference>
<feature type="binding site" evidence="2">
    <location>
        <position position="196"/>
    </location>
    <ligand>
        <name>substrate</name>
    </ligand>
</feature>
<dbReference type="NCBIfam" id="TIGR00512">
    <property type="entry name" value="salvage_mtnA"/>
    <property type="match status" value="1"/>
</dbReference>
<dbReference type="InterPro" id="IPR000649">
    <property type="entry name" value="IF-2B-related"/>
</dbReference>
<comment type="catalytic activity">
    <reaction evidence="2">
        <text>5-(methylsulfanyl)-alpha-D-ribose 1-phosphate = 5-(methylsulfanyl)-D-ribulose 1-phosphate</text>
        <dbReference type="Rhea" id="RHEA:19989"/>
        <dbReference type="ChEBI" id="CHEBI:58533"/>
        <dbReference type="ChEBI" id="CHEBI:58548"/>
        <dbReference type="EC" id="5.3.1.23"/>
    </reaction>
</comment>
<comment type="pathway">
    <text evidence="2">Amino-acid biosynthesis; L-methionine biosynthesis via salvage pathway; L-methionine from S-methyl-5-thio-alpha-D-ribose 1-phosphate: step 1/6.</text>
</comment>
<dbReference type="UniPathway" id="UPA00904">
    <property type="reaction ID" value="UER00874"/>
</dbReference>
<dbReference type="Gene3D" id="3.40.50.10470">
    <property type="entry name" value="Translation initiation factor eif-2b, domain 2"/>
    <property type="match status" value="1"/>
</dbReference>
<dbReference type="FunFam" id="1.20.120.420:FF:000003">
    <property type="entry name" value="Methylthioribose-1-phosphate isomerase"/>
    <property type="match status" value="1"/>
</dbReference>
<dbReference type="NCBIfam" id="NF004326">
    <property type="entry name" value="PRK05720.1"/>
    <property type="match status" value="1"/>
</dbReference>
<dbReference type="InterPro" id="IPR037171">
    <property type="entry name" value="NagB/RpiA_transferase-like"/>
</dbReference>
<feature type="binding site" evidence="2">
    <location>
        <position position="89"/>
    </location>
    <ligand>
        <name>substrate</name>
    </ligand>
</feature>
<dbReference type="InterPro" id="IPR027363">
    <property type="entry name" value="M1Pi_N"/>
</dbReference>
<feature type="binding site" evidence="2">
    <location>
        <begin position="46"/>
        <end position="48"/>
    </location>
    <ligand>
        <name>substrate</name>
    </ligand>
</feature>
<dbReference type="InterPro" id="IPR042529">
    <property type="entry name" value="IF_2B-like_C"/>
</dbReference>
<dbReference type="PANTHER" id="PTHR43475:SF1">
    <property type="entry name" value="METHYLTHIORIBOSE-1-PHOSPHATE ISOMERASE"/>
    <property type="match status" value="1"/>
</dbReference>
<evidence type="ECO:0000313" key="3">
    <source>
        <dbReference type="EMBL" id="TET30107.1"/>
    </source>
</evidence>
<reference evidence="3 4" key="1">
    <citation type="submission" date="2019-03" db="EMBL/GenBank/DDBJ databases">
        <title>Metabolic potential of uncultured bacteria and archaea associated with petroleum seepage in deep-sea sediments.</title>
        <authorList>
            <person name="Dong X."/>
            <person name="Hubert C."/>
        </authorList>
    </citation>
    <scope>NUCLEOTIDE SEQUENCE [LARGE SCALE GENOMIC DNA]</scope>
    <source>
        <strain evidence="3">E44_bin3</strain>
    </source>
</reference>
<evidence type="ECO:0000313" key="4">
    <source>
        <dbReference type="Proteomes" id="UP000316517"/>
    </source>
</evidence>
<keyword evidence="2" id="KW-0028">Amino-acid biosynthesis</keyword>
<feature type="site" description="Transition state stabilizer" evidence="2">
    <location>
        <position position="157"/>
    </location>
</feature>
<feature type="active site" description="Proton donor" evidence="2">
    <location>
        <position position="237"/>
    </location>
</feature>
<proteinExistence type="inferred from homology"/>
<dbReference type="Proteomes" id="UP000316517">
    <property type="component" value="Unassembled WGS sequence"/>
</dbReference>
<sequence length="345" mass="38332">MPIATIEWQNRKVKIIDQTKLPLRLVHIYCEDLRTLREAIFSLKVRGAPALGIAGAFGVVLGTQNSSATDFPSFRRELEEAIDYLSSSRPTAVDLFWALKRMRNCAEKNKHQEIPQIKKALQEEALQIMEEDKTRSRQMAKKGASLLKNGDRILTHCNAGALVTADYGTALGVIYRAKEEGKKVTVWADETRPLLQGARLTTWELLQAGVEVTLICDNMAGDLMQRGKVDKVLVGADRVAGNGDVANKIGTYTLAVLAKENEIPFYVVCPISSIDLEIPSGKMIPIEQRNSQEITEFGRKRVAPRGVKVYNPAFDITPARYVTGIITEKGILRPPYKETLKELGP</sequence>
<dbReference type="InterPro" id="IPR005251">
    <property type="entry name" value="IF-M1Pi"/>
</dbReference>
<comment type="function">
    <text evidence="2">Catalyzes the interconversion of methylthioribose-1-phosphate (MTR-1-P) into methylthioribulose-1-phosphate (MTRu-1-P).</text>
</comment>
<dbReference type="SUPFAM" id="SSF100950">
    <property type="entry name" value="NagB/RpiA/CoA transferase-like"/>
    <property type="match status" value="1"/>
</dbReference>
<evidence type="ECO:0000256" key="1">
    <source>
        <dbReference type="ARBA" id="ARBA00023235"/>
    </source>
</evidence>
<dbReference type="InterPro" id="IPR011559">
    <property type="entry name" value="Initiation_fac_2B_a/b/d"/>
</dbReference>
<dbReference type="FunFam" id="3.40.50.10470:FF:000006">
    <property type="entry name" value="Methylthioribose-1-phosphate isomerase"/>
    <property type="match status" value="1"/>
</dbReference>
<keyword evidence="2" id="KW-0486">Methionine biosynthesis</keyword>
<dbReference type="AlphaFoldDB" id="A0A523TIF6"/>
<comment type="caution">
    <text evidence="3">The sequence shown here is derived from an EMBL/GenBank/DDBJ whole genome shotgun (WGS) entry which is preliminary data.</text>
</comment>
<dbReference type="PANTHER" id="PTHR43475">
    <property type="entry name" value="METHYLTHIORIBOSE-1-PHOSPHATE ISOMERASE"/>
    <property type="match status" value="1"/>
</dbReference>
<protein>
    <recommendedName>
        <fullName evidence="2">Methylthioribose-1-phosphate isomerase</fullName>
        <shortName evidence="2">M1Pi</shortName>
        <shortName evidence="2">MTR-1-P isomerase</shortName>
        <ecNumber evidence="2">5.3.1.23</ecNumber>
    </recommendedName>
    <alternativeName>
        <fullName evidence="2">S-methyl-5-thioribose-1-phosphate isomerase</fullName>
    </alternativeName>
</protein>
<dbReference type="HAMAP" id="MF_01678">
    <property type="entry name" value="Salvage_MtnA"/>
    <property type="match status" value="1"/>
</dbReference>
<feature type="binding site" evidence="2">
    <location>
        <begin position="247"/>
        <end position="248"/>
    </location>
    <ligand>
        <name>substrate</name>
    </ligand>
</feature>
<dbReference type="GO" id="GO:0046523">
    <property type="term" value="F:S-methyl-5-thioribose-1-phosphate isomerase activity"/>
    <property type="evidence" value="ECO:0007669"/>
    <property type="project" value="UniProtKB-UniRule"/>
</dbReference>